<gene>
    <name evidence="1" type="ORF">GR212_28955</name>
</gene>
<protein>
    <submittedName>
        <fullName evidence="1">Uncharacterized protein</fullName>
    </submittedName>
</protein>
<dbReference type="AlphaFoldDB" id="A0A6L9UG47"/>
<comment type="caution">
    <text evidence="1">The sequence shown here is derived from an EMBL/GenBank/DDBJ whole genome shotgun (WGS) entry which is preliminary data.</text>
</comment>
<proteinExistence type="predicted"/>
<sequence length="146" mass="16467">MSDWAFSGPQLTVSFCVPPLESDLFKDLAAVPFSRLLLFLIGTRPFTWGMRVSENPEWRMMDWSTAKASAGPSTPASMTNVAAMTLGECVISMLLLDRNNGPILRYRLRKFRQRNSRVVQLFKEYPNHSISVLPRNSARKAAVPFS</sequence>
<reference evidence="1 2" key="1">
    <citation type="submission" date="2019-12" db="EMBL/GenBank/DDBJ databases">
        <title>Rhizobium genotypes associated with high levels of biological nitrogen fixation by grain legumes in a temperate-maritime cropping system.</title>
        <authorList>
            <person name="Maluk M."/>
            <person name="Francesc Ferrando Molina F."/>
            <person name="Lopez Del Egido L."/>
            <person name="Lafos M."/>
            <person name="Langarica-Fuentes A."/>
            <person name="Gebre Yohannes G."/>
            <person name="Young M.W."/>
            <person name="Martin P."/>
            <person name="Gantlett R."/>
            <person name="Kenicer G."/>
            <person name="Hawes C."/>
            <person name="Begg G.S."/>
            <person name="Quilliam R.S."/>
            <person name="Squire G.R."/>
            <person name="Poole P.S."/>
            <person name="Young P.W."/>
            <person name="Iannetta P.M."/>
            <person name="James E.K."/>
        </authorList>
    </citation>
    <scope>NUCLEOTIDE SEQUENCE [LARGE SCALE GENOMIC DNA]</scope>
    <source>
        <strain evidence="1 2">JHI1118</strain>
    </source>
</reference>
<name>A0A6L9UG47_9HYPH</name>
<dbReference type="Proteomes" id="UP000483035">
    <property type="component" value="Unassembled WGS sequence"/>
</dbReference>
<accession>A0A6L9UG47</accession>
<dbReference type="EMBL" id="WUEY01000019">
    <property type="protein sequence ID" value="NEI73588.1"/>
    <property type="molecule type" value="Genomic_DNA"/>
</dbReference>
<evidence type="ECO:0000313" key="1">
    <source>
        <dbReference type="EMBL" id="NEI73588.1"/>
    </source>
</evidence>
<evidence type="ECO:0000313" key="2">
    <source>
        <dbReference type="Proteomes" id="UP000483035"/>
    </source>
</evidence>
<organism evidence="1 2">
    <name type="scientific">Rhizobium lusitanum</name>
    <dbReference type="NCBI Taxonomy" id="293958"/>
    <lineage>
        <taxon>Bacteria</taxon>
        <taxon>Pseudomonadati</taxon>
        <taxon>Pseudomonadota</taxon>
        <taxon>Alphaproteobacteria</taxon>
        <taxon>Hyphomicrobiales</taxon>
        <taxon>Rhizobiaceae</taxon>
        <taxon>Rhizobium/Agrobacterium group</taxon>
        <taxon>Rhizobium</taxon>
    </lineage>
</organism>
<dbReference type="RefSeq" id="WP_163992042.1">
    <property type="nucleotide sequence ID" value="NZ_WUEY01000019.1"/>
</dbReference>